<evidence type="ECO:0000313" key="2">
    <source>
        <dbReference type="EMBL" id="EOX96120.1"/>
    </source>
</evidence>
<keyword evidence="1" id="KW-0812">Transmembrane</keyword>
<organism evidence="2 3">
    <name type="scientific">Theobroma cacao</name>
    <name type="common">Cacao</name>
    <name type="synonym">Cocoa</name>
    <dbReference type="NCBI Taxonomy" id="3641"/>
    <lineage>
        <taxon>Eukaryota</taxon>
        <taxon>Viridiplantae</taxon>
        <taxon>Streptophyta</taxon>
        <taxon>Embryophyta</taxon>
        <taxon>Tracheophyta</taxon>
        <taxon>Spermatophyta</taxon>
        <taxon>Magnoliopsida</taxon>
        <taxon>eudicotyledons</taxon>
        <taxon>Gunneridae</taxon>
        <taxon>Pentapetalae</taxon>
        <taxon>rosids</taxon>
        <taxon>malvids</taxon>
        <taxon>Malvales</taxon>
        <taxon>Malvaceae</taxon>
        <taxon>Byttnerioideae</taxon>
        <taxon>Theobroma</taxon>
    </lineage>
</organism>
<dbReference type="AlphaFoldDB" id="A0A061DTR3"/>
<protein>
    <submittedName>
        <fullName evidence="2">Uncharacterized protein</fullName>
    </submittedName>
</protein>
<keyword evidence="3" id="KW-1185">Reference proteome</keyword>
<dbReference type="InParanoid" id="A0A061DTR3"/>
<evidence type="ECO:0000313" key="3">
    <source>
        <dbReference type="Proteomes" id="UP000026915"/>
    </source>
</evidence>
<evidence type="ECO:0000256" key="1">
    <source>
        <dbReference type="SAM" id="Phobius"/>
    </source>
</evidence>
<proteinExistence type="predicted"/>
<keyword evidence="1" id="KW-1133">Transmembrane helix</keyword>
<keyword evidence="1" id="KW-0472">Membrane</keyword>
<dbReference type="EMBL" id="CM001879">
    <property type="protein sequence ID" value="EOX96120.1"/>
    <property type="molecule type" value="Genomic_DNA"/>
</dbReference>
<gene>
    <name evidence="2" type="ORF">TCM_005446</name>
</gene>
<dbReference type="Gramene" id="EOX96120">
    <property type="protein sequence ID" value="EOX96120"/>
    <property type="gene ID" value="TCM_005446"/>
</dbReference>
<accession>A0A061DTR3</accession>
<sequence length="190" mass="21710">MVHQPIKSLRGWRSHWPTSKVNHDVKDIKMAWHNVISGLWLAKPSPLSRAPAKRHVVEWWGSIIRPGGAVRFTDWVLAPPLGYVAVHHSLGGQLYRRQLYLRQSRSRVNLGLLPGTVFLTIYAWMVIISLFPFHNTEGIKRLKILYEKITLKLVQVYVENSSICDPTSASHPEKRPGLVLLRIECINLLG</sequence>
<reference evidence="2 3" key="1">
    <citation type="journal article" date="2013" name="Genome Biol.">
        <title>The genome sequence of the most widely cultivated cacao type and its use to identify candidate genes regulating pod color.</title>
        <authorList>
            <person name="Motamayor J.C."/>
            <person name="Mockaitis K."/>
            <person name="Schmutz J."/>
            <person name="Haiminen N."/>
            <person name="Iii D.L."/>
            <person name="Cornejo O."/>
            <person name="Findley S.D."/>
            <person name="Zheng P."/>
            <person name="Utro F."/>
            <person name="Royaert S."/>
            <person name="Saski C."/>
            <person name="Jenkins J."/>
            <person name="Podicheti R."/>
            <person name="Zhao M."/>
            <person name="Scheffler B.E."/>
            <person name="Stack J.C."/>
            <person name="Feltus F.A."/>
            <person name="Mustiga G.M."/>
            <person name="Amores F."/>
            <person name="Phillips W."/>
            <person name="Marelli J.P."/>
            <person name="May G.D."/>
            <person name="Shapiro H."/>
            <person name="Ma J."/>
            <person name="Bustamante C.D."/>
            <person name="Schnell R.J."/>
            <person name="Main D."/>
            <person name="Gilbert D."/>
            <person name="Parida L."/>
            <person name="Kuhn D.N."/>
        </authorList>
    </citation>
    <scope>NUCLEOTIDE SEQUENCE [LARGE SCALE GENOMIC DNA]</scope>
    <source>
        <strain evidence="3">cv. Matina 1-6</strain>
    </source>
</reference>
<name>A0A061DTR3_THECC</name>
<dbReference type="Proteomes" id="UP000026915">
    <property type="component" value="Chromosome 1"/>
</dbReference>
<feature type="transmembrane region" description="Helical" evidence="1">
    <location>
        <begin position="110"/>
        <end position="133"/>
    </location>
</feature>
<dbReference type="HOGENOM" id="CLU_1430364_0_0_1"/>